<dbReference type="InterPro" id="IPR050264">
    <property type="entry name" value="Bact_CCA-adding_enz_type3_sf"/>
</dbReference>
<keyword evidence="3" id="KW-0819">tRNA processing</keyword>
<proteinExistence type="inferred from homology"/>
<dbReference type="RefSeq" id="WP_322609513.1">
    <property type="nucleotide sequence ID" value="NZ_JARVCO010000012.1"/>
</dbReference>
<evidence type="ECO:0000256" key="4">
    <source>
        <dbReference type="ARBA" id="ARBA00022695"/>
    </source>
</evidence>
<name>A0ABU5MZV5_9BACT</name>
<evidence type="ECO:0000313" key="12">
    <source>
        <dbReference type="EMBL" id="MDZ8119730.1"/>
    </source>
</evidence>
<dbReference type="CDD" id="cd05398">
    <property type="entry name" value="NT_ClassII-CCAase"/>
    <property type="match status" value="1"/>
</dbReference>
<keyword evidence="5" id="KW-0479">Metal-binding</keyword>
<dbReference type="Proteomes" id="UP001290861">
    <property type="component" value="Unassembled WGS sequence"/>
</dbReference>
<accession>A0ABU5MZV5</accession>
<protein>
    <submittedName>
        <fullName evidence="12">CCA tRNA nucleotidyltransferase</fullName>
    </submittedName>
</protein>
<dbReference type="Gene3D" id="3.30.460.10">
    <property type="entry name" value="Beta Polymerase, domain 2"/>
    <property type="match status" value="1"/>
</dbReference>
<evidence type="ECO:0000256" key="2">
    <source>
        <dbReference type="ARBA" id="ARBA00022679"/>
    </source>
</evidence>
<dbReference type="InterPro" id="IPR002646">
    <property type="entry name" value="PolA_pol_head_dom"/>
</dbReference>
<evidence type="ECO:0000256" key="1">
    <source>
        <dbReference type="ARBA" id="ARBA00001946"/>
    </source>
</evidence>
<feature type="domain" description="tRNA nucleotidyltransferase/poly(A) polymerase RNA and SrmB- binding" evidence="11">
    <location>
        <begin position="172"/>
        <end position="232"/>
    </location>
</feature>
<keyword evidence="2 8" id="KW-0808">Transferase</keyword>
<dbReference type="PANTHER" id="PTHR46173:SF1">
    <property type="entry name" value="CCA TRNA NUCLEOTIDYLTRANSFERASE 1, MITOCHONDRIAL"/>
    <property type="match status" value="1"/>
</dbReference>
<dbReference type="SUPFAM" id="SSF81301">
    <property type="entry name" value="Nucleotidyltransferase"/>
    <property type="match status" value="1"/>
</dbReference>
<organism evidence="12 13">
    <name type="scientific">Pontiella agarivorans</name>
    <dbReference type="NCBI Taxonomy" id="3038953"/>
    <lineage>
        <taxon>Bacteria</taxon>
        <taxon>Pseudomonadati</taxon>
        <taxon>Kiritimatiellota</taxon>
        <taxon>Kiritimatiellia</taxon>
        <taxon>Kiritimatiellales</taxon>
        <taxon>Pontiellaceae</taxon>
        <taxon>Pontiella</taxon>
    </lineage>
</organism>
<evidence type="ECO:0000256" key="8">
    <source>
        <dbReference type="RuleBase" id="RU003953"/>
    </source>
</evidence>
<dbReference type="SUPFAM" id="SSF81891">
    <property type="entry name" value="Poly A polymerase C-terminal region-like"/>
    <property type="match status" value="1"/>
</dbReference>
<evidence type="ECO:0000256" key="7">
    <source>
        <dbReference type="ARBA" id="ARBA00022842"/>
    </source>
</evidence>
<comment type="caution">
    <text evidence="12">The sequence shown here is derived from an EMBL/GenBank/DDBJ whole genome shotgun (WGS) entry which is preliminary data.</text>
</comment>
<gene>
    <name evidence="12" type="ORF">P9H32_13965</name>
</gene>
<keyword evidence="8" id="KW-0694">RNA-binding</keyword>
<dbReference type="InterPro" id="IPR043519">
    <property type="entry name" value="NT_sf"/>
</dbReference>
<keyword evidence="13" id="KW-1185">Reference proteome</keyword>
<evidence type="ECO:0000259" key="9">
    <source>
        <dbReference type="Pfam" id="PF01743"/>
    </source>
</evidence>
<sequence>MNKSVAQRAVAADVVQTLRDRGHIALFAGGCVRDELLGRTPKDYDVATDAFPEEVERIFPKTVPIGKAFGVIAVIRDHQTIEVATFREEIGTLDGRHPETITFSAAKEDALRRDFTINGMFYDPVHDELHDYVHGRRDLKRRLIVAIGNPEERFREDHLRMLRAVRFAHTLDFEIESETEKAIQAMAPLIRNISAERIELELTRTLTESNKAGRALKHLHKLGLMQQILPELVPMDGQEQPPQFHPEGDVFEHTCLMLDAMNEIPQTEAFTRRELAYSVLLHDVGKPPTASIGPGTDGKSRIRFDGHAAVGARMAEDILIRLKFPNVEKKRIITAVAGHMRFMDVRNMKASTLRKMIGADPFELEMALHRLDCLGSHCMLENYDFVRAYQEKMANEPILPKPLINGRDVMNLGIAEGRTVGRILKAVYNAQMEDQVRNREEALAWIREKYL</sequence>
<evidence type="ECO:0000313" key="13">
    <source>
        <dbReference type="Proteomes" id="UP001290861"/>
    </source>
</evidence>
<dbReference type="Pfam" id="PF01966">
    <property type="entry name" value="HD"/>
    <property type="match status" value="1"/>
</dbReference>
<evidence type="ECO:0000256" key="6">
    <source>
        <dbReference type="ARBA" id="ARBA00022741"/>
    </source>
</evidence>
<evidence type="ECO:0000259" key="11">
    <source>
        <dbReference type="Pfam" id="PF12627"/>
    </source>
</evidence>
<dbReference type="PANTHER" id="PTHR46173">
    <property type="entry name" value="CCA TRNA NUCLEOTIDYLTRANSFERASE 1, MITOCHONDRIAL"/>
    <property type="match status" value="1"/>
</dbReference>
<evidence type="ECO:0000256" key="3">
    <source>
        <dbReference type="ARBA" id="ARBA00022694"/>
    </source>
</evidence>
<dbReference type="InterPro" id="IPR032828">
    <property type="entry name" value="PolyA_RNA-bd"/>
</dbReference>
<keyword evidence="4" id="KW-0548">Nucleotidyltransferase</keyword>
<keyword evidence="6" id="KW-0547">Nucleotide-binding</keyword>
<evidence type="ECO:0000256" key="5">
    <source>
        <dbReference type="ARBA" id="ARBA00022723"/>
    </source>
</evidence>
<dbReference type="Pfam" id="PF01743">
    <property type="entry name" value="PolyA_pol"/>
    <property type="match status" value="1"/>
</dbReference>
<keyword evidence="7" id="KW-0460">Magnesium</keyword>
<comment type="similarity">
    <text evidence="8">Belongs to the tRNA nucleotidyltransferase/poly(A) polymerase family.</text>
</comment>
<feature type="domain" description="Poly A polymerase head" evidence="9">
    <location>
        <begin position="27"/>
        <end position="144"/>
    </location>
</feature>
<dbReference type="EMBL" id="JARVCO010000012">
    <property type="protein sequence ID" value="MDZ8119730.1"/>
    <property type="molecule type" value="Genomic_DNA"/>
</dbReference>
<dbReference type="Gene3D" id="1.10.3090.10">
    <property type="entry name" value="cca-adding enzyme, domain 2"/>
    <property type="match status" value="1"/>
</dbReference>
<reference evidence="12 13" key="1">
    <citation type="journal article" date="2024" name="Appl. Environ. Microbiol.">
        <title>Pontiella agarivorans sp. nov., a novel marine anaerobic bacterium capable of degrading macroalgal polysaccharides and fixing nitrogen.</title>
        <authorList>
            <person name="Liu N."/>
            <person name="Kivenson V."/>
            <person name="Peng X."/>
            <person name="Cui Z."/>
            <person name="Lankiewicz T.S."/>
            <person name="Gosselin K.M."/>
            <person name="English C.J."/>
            <person name="Blair E.M."/>
            <person name="O'Malley M.A."/>
            <person name="Valentine D.L."/>
        </authorList>
    </citation>
    <scope>NUCLEOTIDE SEQUENCE [LARGE SCALE GENOMIC DNA]</scope>
    <source>
        <strain evidence="12 13">NLcol2</strain>
    </source>
</reference>
<dbReference type="InterPro" id="IPR006674">
    <property type="entry name" value="HD_domain"/>
</dbReference>
<comment type="cofactor">
    <cofactor evidence="1">
        <name>Mg(2+)</name>
        <dbReference type="ChEBI" id="CHEBI:18420"/>
    </cofactor>
</comment>
<feature type="domain" description="HD" evidence="10">
    <location>
        <begin position="250"/>
        <end position="354"/>
    </location>
</feature>
<evidence type="ECO:0000259" key="10">
    <source>
        <dbReference type="Pfam" id="PF01966"/>
    </source>
</evidence>
<dbReference type="Pfam" id="PF12627">
    <property type="entry name" value="PolyA_pol_RNAbd"/>
    <property type="match status" value="1"/>
</dbReference>